<dbReference type="EMBL" id="BMAT01005258">
    <property type="protein sequence ID" value="GFR90014.1"/>
    <property type="molecule type" value="Genomic_DNA"/>
</dbReference>
<evidence type="ECO:0000256" key="8">
    <source>
        <dbReference type="ARBA" id="ARBA00023015"/>
    </source>
</evidence>
<evidence type="ECO:0000256" key="15">
    <source>
        <dbReference type="PROSITE-ProRule" id="PRU00175"/>
    </source>
</evidence>
<accession>A0AAV4GX80</accession>
<feature type="compositionally biased region" description="Polar residues" evidence="16">
    <location>
        <begin position="609"/>
        <end position="633"/>
    </location>
</feature>
<feature type="compositionally biased region" description="Basic residues" evidence="16">
    <location>
        <begin position="524"/>
        <end position="536"/>
    </location>
</feature>
<dbReference type="PANTHER" id="PTHR46077:SF1">
    <property type="entry name" value="TOP1 BINDING ARGININE_SERINE RICH PROTEIN, E3 UBIQUITIN LIGASE"/>
    <property type="match status" value="1"/>
</dbReference>
<feature type="compositionally biased region" description="Basic and acidic residues" evidence="16">
    <location>
        <begin position="929"/>
        <end position="950"/>
    </location>
</feature>
<evidence type="ECO:0000259" key="17">
    <source>
        <dbReference type="PROSITE" id="PS50089"/>
    </source>
</evidence>
<feature type="region of interest" description="Disordered" evidence="16">
    <location>
        <begin position="481"/>
        <end position="710"/>
    </location>
</feature>
<dbReference type="PROSITE" id="PS00518">
    <property type="entry name" value="ZF_RING_1"/>
    <property type="match status" value="1"/>
</dbReference>
<dbReference type="GO" id="GO:0061630">
    <property type="term" value="F:ubiquitin protein ligase activity"/>
    <property type="evidence" value="ECO:0007669"/>
    <property type="project" value="UniProtKB-EC"/>
</dbReference>
<keyword evidence="5 15" id="KW-0863">Zinc-finger</keyword>
<feature type="compositionally biased region" description="Basic residues" evidence="16">
    <location>
        <begin position="500"/>
        <end position="512"/>
    </location>
</feature>
<dbReference type="GO" id="GO:0000209">
    <property type="term" value="P:protein polyubiquitination"/>
    <property type="evidence" value="ECO:0007669"/>
    <property type="project" value="TreeGrafter"/>
</dbReference>
<keyword evidence="3" id="KW-0808">Transferase</keyword>
<reference evidence="18 19" key="1">
    <citation type="journal article" date="2021" name="Elife">
        <title>Chloroplast acquisition without the gene transfer in kleptoplastic sea slugs, Plakobranchus ocellatus.</title>
        <authorList>
            <person name="Maeda T."/>
            <person name="Takahashi S."/>
            <person name="Yoshida T."/>
            <person name="Shimamura S."/>
            <person name="Takaki Y."/>
            <person name="Nagai Y."/>
            <person name="Toyoda A."/>
            <person name="Suzuki Y."/>
            <person name="Arimoto A."/>
            <person name="Ishii H."/>
            <person name="Satoh N."/>
            <person name="Nishiyama T."/>
            <person name="Hasebe M."/>
            <person name="Maruyama T."/>
            <person name="Minagawa J."/>
            <person name="Obokata J."/>
            <person name="Shigenobu S."/>
        </authorList>
    </citation>
    <scope>NUCLEOTIDE SEQUENCE [LARGE SCALE GENOMIC DNA]</scope>
</reference>
<feature type="compositionally biased region" description="Basic residues" evidence="16">
    <location>
        <begin position="571"/>
        <end position="586"/>
    </location>
</feature>
<organism evidence="18 19">
    <name type="scientific">Elysia marginata</name>
    <dbReference type="NCBI Taxonomy" id="1093978"/>
    <lineage>
        <taxon>Eukaryota</taxon>
        <taxon>Metazoa</taxon>
        <taxon>Spiralia</taxon>
        <taxon>Lophotrochozoa</taxon>
        <taxon>Mollusca</taxon>
        <taxon>Gastropoda</taxon>
        <taxon>Heterobranchia</taxon>
        <taxon>Euthyneura</taxon>
        <taxon>Panpulmonata</taxon>
        <taxon>Sacoglossa</taxon>
        <taxon>Placobranchoidea</taxon>
        <taxon>Plakobranchidae</taxon>
        <taxon>Elysia</taxon>
    </lineage>
</organism>
<feature type="region of interest" description="Disordered" evidence="16">
    <location>
        <begin position="434"/>
        <end position="467"/>
    </location>
</feature>
<dbReference type="Gene3D" id="3.30.40.10">
    <property type="entry name" value="Zinc/RING finger domain, C3HC4 (zinc finger)"/>
    <property type="match status" value="1"/>
</dbReference>
<evidence type="ECO:0000256" key="2">
    <source>
        <dbReference type="ARBA" id="ARBA00012483"/>
    </source>
</evidence>
<evidence type="ECO:0000256" key="11">
    <source>
        <dbReference type="ARBA" id="ARBA00076856"/>
    </source>
</evidence>
<dbReference type="InterPro" id="IPR058746">
    <property type="entry name" value="Znf_RING-type_Topors"/>
</dbReference>
<evidence type="ECO:0000256" key="16">
    <source>
        <dbReference type="SAM" id="MobiDB-lite"/>
    </source>
</evidence>
<dbReference type="PANTHER" id="PTHR46077">
    <property type="entry name" value="E3 UBIQUITIN-PROTEIN LIGASE TOPORS"/>
    <property type="match status" value="1"/>
</dbReference>
<protein>
    <recommendedName>
        <fullName evidence="10">E3 ubiquitin-protein ligase Topors</fullName>
        <ecNumber evidence="2">2.3.2.27</ecNumber>
    </recommendedName>
    <alternativeName>
        <fullName evidence="11">RING-type E3 ubiquitin transferase Topors</fullName>
    </alternativeName>
    <alternativeName>
        <fullName evidence="13">SUMO1-protein E3 ligase Topors</fullName>
    </alternativeName>
    <alternativeName>
        <fullName evidence="12">Topoisomerase I-binding RING finger protein</fullName>
    </alternativeName>
    <alternativeName>
        <fullName evidence="14">Topoisomerase I-binding arginine/serine-rich protein</fullName>
    </alternativeName>
</protein>
<keyword evidence="4" id="KW-0479">Metal-binding</keyword>
<dbReference type="GO" id="GO:0006513">
    <property type="term" value="P:protein monoubiquitination"/>
    <property type="evidence" value="ECO:0007669"/>
    <property type="project" value="TreeGrafter"/>
</dbReference>
<feature type="compositionally biased region" description="Basic residues" evidence="16">
    <location>
        <begin position="656"/>
        <end position="665"/>
    </location>
</feature>
<feature type="compositionally biased region" description="Low complexity" evidence="16">
    <location>
        <begin position="357"/>
        <end position="378"/>
    </location>
</feature>
<sequence>MPVTRNQSAFSQGSRPSLGASQPAVSADSSEPSEEGASGEASRRDSPENCSICLGPFNNKSFTSSCAHSFCFVCLRQWSKVKAECPLCKQPFTSIFHSVRSNDSYEIFYLPPRNVQPPIDYNLYGLVGGDLRAMTVAAPPYLSLPSWDADLTLSNFSRFQFRHRRYLGHQHHHHPGQHPVHGEHQYSYTGVQVNPATHINGDTWPRGAEDFRREVYRRRMGPPAVVLGTENSTYRLSPAMVAASPHRMERIMPWLTRELRVLLHGHQSLRLAISIIQPLLTQFFIDSEEFLNHVTPLLGRRSQSFMQQFIAYANSALPMQVYDRRAMYERPDYSTTLPVYSSGSSSSDDDVVEITSISSASNNNTTNNTMTTTSGSNNREGRGLAMTSATRVPTTSVQSSSLLSGLLSNHGWDSPIPGPSWETLNVVDDDDEVQIQEDPVSVSSETDDPVYRPDARNADSDNDSKAGSDLVFLKYDKPWNERSPINLSSSSEAEEPVDHSKKRKKSKHKKKSKDTESKSYKPSIKIKIRRKHKARRSRDNEEDDYEVGSDSSEEEDRRRSQSIGSGDRASGKRHKKSRDRSKKSSRRNNERNSDRELVDRLFAEAITQPDLTSIFQEEPTSTFQTEVVENRQTSGKSKEKRKKKRRSSLSPSTSRAYKKHHSGHKKSTDPSRSSHAQRHSSRELAAASHTTQETVAAGTAGSSMSPTVPRPASFQPSFLPIPDTVQHIPLNLWVSTWPALSVSTHTFSSGPPPTSTALPHALNLSAPRSGGPGMPPPHTNSSSSSSDNASDDDRETRSNNSSNAPGSQKRTKKWVESNFLNNQASTEVEKNVSSSSSRQSANLTHTYSGDAVSAVKNSKKSRNFSTDFLLNVDKAKAYSSDPRPSSTSVAATNSIEVVCSSDDEQNESGGDDILVCSSENAAGSDSDSLDDKRRKNPRAEEMKSQRHDGDFTAQDASINPAGQDVSTICPEALSSRLKAFEQACSKMGRPTMLSYDSLVPAPNPQINPDDEALSHVPELDFMLDAEQPRANSTSASASFSGRLNKIPNESVHGSIQSESVATTTTAASSAPNIVTTTLASQVSAVVMPGSNTEAVVTTAPFYMFTGSSAQTLSQGLPSEQRVESSYLPYSTMTTAPISFPPSLLPPSVPLGIPKVPELPVPNAFSFHQSMASIIQPAAGVFPLYSQNDEASASLSPGNSARVTSSVPSEAANTQLPLVPNDTLKNEAFPTQIANGNTLPPCTSNTAMHTLPHSFPPLLAGPSSAPQNLATPVVVHTSTSLASAQQFSDAGLSQDPSVMQGNSSVYHGQSVATVAPPAFPLPCPAPRDQGQSSYVSVPVEQTVDPVSASSSSTQCDGTSATIGCKAFGFSGSELLSLFGEAPENHNIDRLSTSQTETEKAAASASISITDSQLHAEARQPFAESETGSAVLLSGHLPHVNMDIESLPVPVDTSTVDTEVIDSSTTSA</sequence>
<keyword evidence="19" id="KW-1185">Reference proteome</keyword>
<evidence type="ECO:0000313" key="18">
    <source>
        <dbReference type="EMBL" id="GFR90014.1"/>
    </source>
</evidence>
<feature type="compositionally biased region" description="Basic and acidic residues" evidence="16">
    <location>
        <begin position="587"/>
        <end position="602"/>
    </location>
</feature>
<keyword evidence="9" id="KW-0804">Transcription</keyword>
<dbReference type="InterPro" id="IPR017907">
    <property type="entry name" value="Znf_RING_CS"/>
</dbReference>
<feature type="compositionally biased region" description="Polar residues" evidence="16">
    <location>
        <begin position="387"/>
        <end position="396"/>
    </location>
</feature>
<proteinExistence type="predicted"/>
<dbReference type="InterPro" id="IPR018957">
    <property type="entry name" value="Znf_C3HC4_RING-type"/>
</dbReference>
<evidence type="ECO:0000256" key="5">
    <source>
        <dbReference type="ARBA" id="ARBA00022771"/>
    </source>
</evidence>
<keyword evidence="7" id="KW-0862">Zinc</keyword>
<evidence type="ECO:0000256" key="6">
    <source>
        <dbReference type="ARBA" id="ARBA00022786"/>
    </source>
</evidence>
<evidence type="ECO:0000256" key="10">
    <source>
        <dbReference type="ARBA" id="ARBA00071236"/>
    </source>
</evidence>
<feature type="compositionally biased region" description="Polar residues" evidence="16">
    <location>
        <begin position="688"/>
        <end position="706"/>
    </location>
</feature>
<feature type="compositionally biased region" description="Acidic residues" evidence="16">
    <location>
        <begin position="540"/>
        <end position="554"/>
    </location>
</feature>
<dbReference type="SUPFAM" id="SSF57850">
    <property type="entry name" value="RING/U-box"/>
    <property type="match status" value="1"/>
</dbReference>
<dbReference type="PROSITE" id="PS50089">
    <property type="entry name" value="ZF_RING_2"/>
    <property type="match status" value="1"/>
</dbReference>
<keyword evidence="6" id="KW-0833">Ubl conjugation pathway</keyword>
<evidence type="ECO:0000256" key="13">
    <source>
        <dbReference type="ARBA" id="ARBA00079040"/>
    </source>
</evidence>
<feature type="region of interest" description="Disordered" evidence="16">
    <location>
        <begin position="1"/>
        <end position="47"/>
    </location>
</feature>
<keyword evidence="8" id="KW-0805">Transcription regulation</keyword>
<evidence type="ECO:0000256" key="4">
    <source>
        <dbReference type="ARBA" id="ARBA00022723"/>
    </source>
</evidence>
<comment type="caution">
    <text evidence="18">The sequence shown here is derived from an EMBL/GenBank/DDBJ whole genome shotgun (WGS) entry which is preliminary data.</text>
</comment>
<dbReference type="SMART" id="SM00184">
    <property type="entry name" value="RING"/>
    <property type="match status" value="1"/>
</dbReference>
<dbReference type="GO" id="GO:0008270">
    <property type="term" value="F:zinc ion binding"/>
    <property type="evidence" value="ECO:0007669"/>
    <property type="project" value="UniProtKB-KW"/>
</dbReference>
<feature type="compositionally biased region" description="Polar residues" evidence="16">
    <location>
        <begin position="1"/>
        <end position="24"/>
    </location>
</feature>
<evidence type="ECO:0000256" key="12">
    <source>
        <dbReference type="ARBA" id="ARBA00076940"/>
    </source>
</evidence>
<evidence type="ECO:0000256" key="9">
    <source>
        <dbReference type="ARBA" id="ARBA00023163"/>
    </source>
</evidence>
<feature type="compositionally biased region" description="Polar residues" evidence="16">
    <location>
        <begin position="798"/>
        <end position="808"/>
    </location>
</feature>
<feature type="compositionally biased region" description="Low complexity" evidence="16">
    <location>
        <begin position="26"/>
        <end position="40"/>
    </location>
</feature>
<evidence type="ECO:0000313" key="19">
    <source>
        <dbReference type="Proteomes" id="UP000762676"/>
    </source>
</evidence>
<evidence type="ECO:0000256" key="1">
    <source>
        <dbReference type="ARBA" id="ARBA00000900"/>
    </source>
</evidence>
<feature type="domain" description="RING-type" evidence="17">
    <location>
        <begin position="50"/>
        <end position="89"/>
    </location>
</feature>
<feature type="region of interest" description="Disordered" evidence="16">
    <location>
        <begin position="1190"/>
        <end position="1211"/>
    </location>
</feature>
<dbReference type="InterPro" id="IPR001841">
    <property type="entry name" value="Znf_RING"/>
</dbReference>
<comment type="catalytic activity">
    <reaction evidence="1">
        <text>S-ubiquitinyl-[E2 ubiquitin-conjugating enzyme]-L-cysteine + [acceptor protein]-L-lysine = [E2 ubiquitin-conjugating enzyme]-L-cysteine + N(6)-ubiquitinyl-[acceptor protein]-L-lysine.</text>
        <dbReference type="EC" id="2.3.2.27"/>
    </reaction>
</comment>
<feature type="region of interest" description="Disordered" evidence="16">
    <location>
        <begin position="744"/>
        <end position="842"/>
    </location>
</feature>
<feature type="region of interest" description="Disordered" evidence="16">
    <location>
        <begin position="902"/>
        <end position="958"/>
    </location>
</feature>
<dbReference type="CDD" id="cd16574">
    <property type="entry name" value="RING-HC_Topors"/>
    <property type="match status" value="1"/>
</dbReference>
<dbReference type="InterPro" id="IPR013083">
    <property type="entry name" value="Znf_RING/FYVE/PHD"/>
</dbReference>
<dbReference type="Proteomes" id="UP000762676">
    <property type="component" value="Unassembled WGS sequence"/>
</dbReference>
<feature type="compositionally biased region" description="Basic and acidic residues" evidence="16">
    <location>
        <begin position="449"/>
        <end position="466"/>
    </location>
</feature>
<dbReference type="EC" id="2.3.2.27" evidence="2"/>
<dbReference type="FunFam" id="3.30.40.10:FF:000136">
    <property type="entry name" value="E3 ubiquitin-protein ligase Topors"/>
    <property type="match status" value="1"/>
</dbReference>
<feature type="region of interest" description="Disordered" evidence="16">
    <location>
        <begin position="357"/>
        <end position="396"/>
    </location>
</feature>
<evidence type="ECO:0000256" key="14">
    <source>
        <dbReference type="ARBA" id="ARBA00079184"/>
    </source>
</evidence>
<feature type="compositionally biased region" description="Basic residues" evidence="16">
    <location>
        <begin position="638"/>
        <end position="647"/>
    </location>
</feature>
<dbReference type="Pfam" id="PF00097">
    <property type="entry name" value="zf-C3HC4"/>
    <property type="match status" value="1"/>
</dbReference>
<gene>
    <name evidence="18" type="ORF">ElyMa_002557000</name>
</gene>
<name>A0AAV4GX80_9GAST</name>
<evidence type="ECO:0000256" key="3">
    <source>
        <dbReference type="ARBA" id="ARBA00022679"/>
    </source>
</evidence>
<evidence type="ECO:0000256" key="7">
    <source>
        <dbReference type="ARBA" id="ARBA00022833"/>
    </source>
</evidence>